<sequence length="282" mass="31152">MYCYGEYVENSARKSFSNSRIRFFEGVLEKPHRDGNGLGHSQNIRVASFEVVPVDPDRSLGGLQDRRVLSFCSFTAGLETKFLSAADAIDSFGNSTRLWNSEVLSFDPHIVTLMLEGPEALYVANSIELFKVLVMANSTKLSEALVMANSTELQGEPSLSGWLWRRLLSSWRRVRKVASRGGRVLSWPIRFIRRRLRGSQSDSLEGERHCQPDRVTSQHTHTQAEKGVGVGKGSTGLLQHGPELDRDKLCPPPPLGLSLSVSVSAVVEALTAVAKIESWGLD</sequence>
<reference evidence="2" key="1">
    <citation type="submission" date="2014-11" db="EMBL/GenBank/DDBJ databases">
        <authorList>
            <person name="Otto D Thomas"/>
            <person name="Naeem Raeece"/>
        </authorList>
    </citation>
    <scope>NUCLEOTIDE SEQUENCE</scope>
</reference>
<evidence type="ECO:0000256" key="1">
    <source>
        <dbReference type="SAM" id="MobiDB-lite"/>
    </source>
</evidence>
<feature type="region of interest" description="Disordered" evidence="1">
    <location>
        <begin position="202"/>
        <end position="245"/>
    </location>
</feature>
<name>A0A0G4HZQ0_9ALVE</name>
<evidence type="ECO:0000313" key="2">
    <source>
        <dbReference type="EMBL" id="CEM50067.1"/>
    </source>
</evidence>
<organism evidence="2">
    <name type="scientific">Chromera velia CCMP2878</name>
    <dbReference type="NCBI Taxonomy" id="1169474"/>
    <lineage>
        <taxon>Eukaryota</taxon>
        <taxon>Sar</taxon>
        <taxon>Alveolata</taxon>
        <taxon>Colpodellida</taxon>
        <taxon>Chromeraceae</taxon>
        <taxon>Chromera</taxon>
    </lineage>
</organism>
<accession>A0A0G4HZQ0</accession>
<dbReference type="EMBL" id="CDMZ01004543">
    <property type="protein sequence ID" value="CEM50067.1"/>
    <property type="molecule type" value="Genomic_DNA"/>
</dbReference>
<proteinExistence type="predicted"/>
<dbReference type="AlphaFoldDB" id="A0A0G4HZQ0"/>
<dbReference type="PhylomeDB" id="A0A0G4HZQ0"/>
<dbReference type="VEuPathDB" id="CryptoDB:Cvel_9776"/>
<gene>
    <name evidence="2" type="ORF">Cvel_9776</name>
</gene>
<protein>
    <submittedName>
        <fullName evidence="2">Uncharacterized protein</fullName>
    </submittedName>
</protein>